<dbReference type="Pfam" id="PF10387">
    <property type="entry name" value="DUF2442"/>
    <property type="match status" value="1"/>
</dbReference>
<dbReference type="SUPFAM" id="SSF143880">
    <property type="entry name" value="NE0471 N-terminal domain-like"/>
    <property type="match status" value="1"/>
</dbReference>
<dbReference type="EMBL" id="JACCHT010000002">
    <property type="protein sequence ID" value="NYT27961.1"/>
    <property type="molecule type" value="Genomic_DNA"/>
</dbReference>
<proteinExistence type="predicted"/>
<gene>
    <name evidence="1" type="ORF">H0A76_08735</name>
</gene>
<comment type="caution">
    <text evidence="1">The sequence shown here is derived from an EMBL/GenBank/DDBJ whole genome shotgun (WGS) entry which is preliminary data.</text>
</comment>
<dbReference type="InterPro" id="IPR036782">
    <property type="entry name" value="NE0471-like_N"/>
</dbReference>
<dbReference type="AlphaFoldDB" id="A0A853F4M9"/>
<accession>A0A853F4M9</accession>
<reference evidence="1 2" key="1">
    <citation type="submission" date="2020-05" db="EMBL/GenBank/DDBJ databases">
        <title>Horizontal transmission and recombination maintain forever young bacterial symbiont genomes.</title>
        <authorList>
            <person name="Russell S.L."/>
            <person name="Pepper-Tunick E."/>
            <person name="Svedberg J."/>
            <person name="Byrne A."/>
            <person name="Ruelas Castillo J."/>
            <person name="Vollmers C."/>
            <person name="Beinart R.A."/>
            <person name="Corbett-Detig R."/>
        </authorList>
    </citation>
    <scope>NUCLEOTIDE SEQUENCE [LARGE SCALE GENOMIC DNA]</scope>
    <source>
        <strain evidence="1">455</strain>
    </source>
</reference>
<evidence type="ECO:0000313" key="2">
    <source>
        <dbReference type="Proteomes" id="UP000568751"/>
    </source>
</evidence>
<dbReference type="Gene3D" id="3.30.2020.10">
    <property type="entry name" value="NE0471-like N-terminal domain"/>
    <property type="match status" value="1"/>
</dbReference>
<dbReference type="Proteomes" id="UP000568751">
    <property type="component" value="Unassembled WGS sequence"/>
</dbReference>
<sequence>MYPRIKNVVPTDDYKLILTFTNDEVKVFDVTPYLNKGFFKQLKDESYFKSVKAFMDSIQWKNGQDFCPDVLYLDSKNKESTTNSFG</sequence>
<protein>
    <submittedName>
        <fullName evidence="1">DUF2442 domain-containing protein</fullName>
    </submittedName>
</protein>
<evidence type="ECO:0000313" key="1">
    <source>
        <dbReference type="EMBL" id="NYT27961.1"/>
    </source>
</evidence>
<dbReference type="InterPro" id="IPR018841">
    <property type="entry name" value="DUF2442"/>
</dbReference>
<organism evidence="1 2">
    <name type="scientific">Candidatus Thiodubiliella endoseptemdiera</name>
    <dbReference type="NCBI Taxonomy" id="2738886"/>
    <lineage>
        <taxon>Bacteria</taxon>
        <taxon>Pseudomonadati</taxon>
        <taxon>Pseudomonadota</taxon>
        <taxon>Gammaproteobacteria</taxon>
        <taxon>Candidatus Pseudothioglobaceae</taxon>
        <taxon>Candidatus Thiodubiliella</taxon>
    </lineage>
</organism>
<name>A0A853F4M9_9GAMM</name>